<gene>
    <name evidence="1" type="ORF">bsdtb5_13280</name>
</gene>
<reference evidence="1 2" key="1">
    <citation type="submission" date="2020-11" db="EMBL/GenBank/DDBJ databases">
        <title>Draft genome sequencing of a Lachnospiraceae strain isolated from anoxic soil subjected to BSD treatment.</title>
        <authorList>
            <person name="Uek A."/>
            <person name="Tonouchi A."/>
        </authorList>
    </citation>
    <scope>NUCLEOTIDE SEQUENCE [LARGE SCALE GENOMIC DNA]</scope>
    <source>
        <strain evidence="1 2">TB5</strain>
    </source>
</reference>
<dbReference type="RefSeq" id="WP_271715284.1">
    <property type="nucleotide sequence ID" value="NZ_AP024169.1"/>
</dbReference>
<dbReference type="Gene3D" id="3.40.47.40">
    <property type="entry name" value="Stage V sporulation protein AD"/>
    <property type="match status" value="1"/>
</dbReference>
<dbReference type="InterPro" id="IPR010894">
    <property type="entry name" value="SpoVAD"/>
</dbReference>
<dbReference type="EMBL" id="AP024169">
    <property type="protein sequence ID" value="BCN30033.1"/>
    <property type="molecule type" value="Genomic_DNA"/>
</dbReference>
<proteinExistence type="predicted"/>
<dbReference type="AlphaFoldDB" id="A0A7R7IBV5"/>
<dbReference type="PIRSF" id="PIRSF011570">
    <property type="entry name" value="SpoVAD"/>
    <property type="match status" value="1"/>
</dbReference>
<name>A0A7R7IBV5_9FIRM</name>
<dbReference type="Proteomes" id="UP000595897">
    <property type="component" value="Chromosome"/>
</dbReference>
<evidence type="ECO:0000313" key="1">
    <source>
        <dbReference type="EMBL" id="BCN30033.1"/>
    </source>
</evidence>
<protein>
    <submittedName>
        <fullName evidence="1">Stage V sporulation protein AD</fullName>
    </submittedName>
</protein>
<dbReference type="InterPro" id="IPR038369">
    <property type="entry name" value="SpoVAD_sf"/>
</dbReference>
<dbReference type="NCBIfam" id="TIGR02845">
    <property type="entry name" value="spore_V_AD"/>
    <property type="match status" value="1"/>
</dbReference>
<keyword evidence="2" id="KW-1185">Reference proteome</keyword>
<organism evidence="1 2">
    <name type="scientific">Anaeromicropila herbilytica</name>
    <dbReference type="NCBI Taxonomy" id="2785025"/>
    <lineage>
        <taxon>Bacteria</taxon>
        <taxon>Bacillati</taxon>
        <taxon>Bacillota</taxon>
        <taxon>Clostridia</taxon>
        <taxon>Lachnospirales</taxon>
        <taxon>Lachnospiraceae</taxon>
        <taxon>Anaeromicropila</taxon>
    </lineage>
</organism>
<sequence length="357" mass="38147">MGISMENGLSTNKSVGKQSVLFQNPPCVLGYSSIAGKKEGEGPLGSCFDIIEEDPLAGGKSWEDAESRLQKKAAELAIQKASLQPKDIRYLIAGDLLGQLIATSFGIVDLEIPMFGVYGACSTMGESISIAAMLIDGGFADKVIALTSSHFAGAEKQFRFPLDYGNQRPLAATWTVTGSGAVILGSPKEVKKLPEDTNPTIHITGITTGKVMDYGIKDSMNMGACMAPAAADVIFHNLSDFDRKPDYYDKIITGDLGYVGADILKDIMKEKGYDISKNHMDCGVEIFSKETQDTHSGGSGCGCSAITLTGYVFKKMIQREWKKVLFVPTGALLSTVSFNEGNSVPGIAHGVVIEIME</sequence>
<evidence type="ECO:0000313" key="2">
    <source>
        <dbReference type="Proteomes" id="UP000595897"/>
    </source>
</evidence>
<dbReference type="InterPro" id="IPR016039">
    <property type="entry name" value="Thiolase-like"/>
</dbReference>
<dbReference type="Pfam" id="PF07451">
    <property type="entry name" value="SpoVAD"/>
    <property type="match status" value="1"/>
</dbReference>
<dbReference type="NCBIfam" id="NF006160">
    <property type="entry name" value="PRK08304.1"/>
    <property type="match status" value="1"/>
</dbReference>
<dbReference type="KEGG" id="ahb:bsdtb5_13280"/>
<dbReference type="GO" id="GO:0016746">
    <property type="term" value="F:acyltransferase activity"/>
    <property type="evidence" value="ECO:0007669"/>
    <property type="project" value="InterPro"/>
</dbReference>
<dbReference type="SUPFAM" id="SSF53901">
    <property type="entry name" value="Thiolase-like"/>
    <property type="match status" value="1"/>
</dbReference>
<accession>A0A7R7IBV5</accession>